<dbReference type="OrthoDB" id="10489461at2759"/>
<keyword evidence="3" id="KW-1185">Reference proteome</keyword>
<evidence type="ECO:0000256" key="1">
    <source>
        <dbReference type="SAM" id="MobiDB-lite"/>
    </source>
</evidence>
<feature type="compositionally biased region" description="Basic and acidic residues" evidence="1">
    <location>
        <begin position="213"/>
        <end position="233"/>
    </location>
</feature>
<name>A0A9N9LN89_9HELO</name>
<gene>
    <name evidence="2" type="ORF">HYALB_00010376</name>
</gene>
<proteinExistence type="predicted"/>
<feature type="region of interest" description="Disordered" evidence="1">
    <location>
        <begin position="101"/>
        <end position="233"/>
    </location>
</feature>
<reference evidence="2" key="1">
    <citation type="submission" date="2021-07" db="EMBL/GenBank/DDBJ databases">
        <authorList>
            <person name="Durling M."/>
        </authorList>
    </citation>
    <scope>NUCLEOTIDE SEQUENCE</scope>
</reference>
<dbReference type="AlphaFoldDB" id="A0A9N9LN89"/>
<dbReference type="EMBL" id="CAJVRM010000137">
    <property type="protein sequence ID" value="CAG8975429.1"/>
    <property type="molecule type" value="Genomic_DNA"/>
</dbReference>
<sequence length="233" mass="25532">MDLAEETRPTHRNDRPREWKGLRWGSGKRNQDGDGDERVADGRLREGGLAMGVGVGVGMGVSVGVGVGVGVPFFDLVKLLPQGLGLAACFAAERWDGAVDQGANEGLHGGEAQEESQPGDGETSLPQQPGRGGEREVEEEEEEEEEDLLVTVDRDSDSDSDSETSDPHQAKQRWTRLDNDVGAQRVDMRATTDDSGRGQENGKQLSTRPYSYELRKDKGGEWELWPERRGESR</sequence>
<feature type="region of interest" description="Disordered" evidence="1">
    <location>
        <begin position="1"/>
        <end position="40"/>
    </location>
</feature>
<dbReference type="Proteomes" id="UP000701801">
    <property type="component" value="Unassembled WGS sequence"/>
</dbReference>
<feature type="compositionally biased region" description="Basic and acidic residues" evidence="1">
    <location>
        <begin position="29"/>
        <end position="40"/>
    </location>
</feature>
<feature type="compositionally biased region" description="Basic and acidic residues" evidence="1">
    <location>
        <begin position="186"/>
        <end position="197"/>
    </location>
</feature>
<feature type="compositionally biased region" description="Basic and acidic residues" evidence="1">
    <location>
        <begin position="165"/>
        <end position="179"/>
    </location>
</feature>
<feature type="compositionally biased region" description="Basic and acidic residues" evidence="1">
    <location>
        <begin position="1"/>
        <end position="21"/>
    </location>
</feature>
<comment type="caution">
    <text evidence="2">The sequence shown here is derived from an EMBL/GenBank/DDBJ whole genome shotgun (WGS) entry which is preliminary data.</text>
</comment>
<evidence type="ECO:0000313" key="2">
    <source>
        <dbReference type="EMBL" id="CAG8975429.1"/>
    </source>
</evidence>
<organism evidence="2 3">
    <name type="scientific">Hymenoscyphus albidus</name>
    <dbReference type="NCBI Taxonomy" id="595503"/>
    <lineage>
        <taxon>Eukaryota</taxon>
        <taxon>Fungi</taxon>
        <taxon>Dikarya</taxon>
        <taxon>Ascomycota</taxon>
        <taxon>Pezizomycotina</taxon>
        <taxon>Leotiomycetes</taxon>
        <taxon>Helotiales</taxon>
        <taxon>Helotiaceae</taxon>
        <taxon>Hymenoscyphus</taxon>
    </lineage>
</organism>
<protein>
    <submittedName>
        <fullName evidence="2">Uncharacterized protein</fullName>
    </submittedName>
</protein>
<feature type="compositionally biased region" description="Acidic residues" evidence="1">
    <location>
        <begin position="136"/>
        <end position="148"/>
    </location>
</feature>
<accession>A0A9N9LN89</accession>
<evidence type="ECO:0000313" key="3">
    <source>
        <dbReference type="Proteomes" id="UP000701801"/>
    </source>
</evidence>